<name>A0A1J4K7H9_9EUKA</name>
<dbReference type="Proteomes" id="UP000179807">
    <property type="component" value="Unassembled WGS sequence"/>
</dbReference>
<evidence type="ECO:0000256" key="1">
    <source>
        <dbReference type="SAM" id="Coils"/>
    </source>
</evidence>
<proteinExistence type="predicted"/>
<evidence type="ECO:0000313" key="2">
    <source>
        <dbReference type="EMBL" id="OHT07335.1"/>
    </source>
</evidence>
<reference evidence="2" key="1">
    <citation type="submission" date="2016-10" db="EMBL/GenBank/DDBJ databases">
        <authorList>
            <person name="Benchimol M."/>
            <person name="Almeida L.G."/>
            <person name="Vasconcelos A.T."/>
            <person name="Perreira-Neves A."/>
            <person name="Rosa I.A."/>
            <person name="Tasca T."/>
            <person name="Bogo M.R."/>
            <person name="de Souza W."/>
        </authorList>
    </citation>
    <scope>NUCLEOTIDE SEQUENCE [LARGE SCALE GENOMIC DNA]</scope>
    <source>
        <strain evidence="2">K</strain>
    </source>
</reference>
<protein>
    <submittedName>
        <fullName evidence="2">Uncharacterized protein</fullName>
    </submittedName>
</protein>
<evidence type="ECO:0000313" key="3">
    <source>
        <dbReference type="Proteomes" id="UP000179807"/>
    </source>
</evidence>
<dbReference type="GeneID" id="94838493"/>
<dbReference type="VEuPathDB" id="TrichDB:TRFO_24502"/>
<sequence length="148" mass="18138">MKGKTLKMKEKLDTLRERIVFTEYQYQYFHNFQKDLNRDSNDEASLQLLIHHKESNKLKDQINDLKTRVRKLEEIRDRYQRTNCEHEKEIEELKSKTENPTSMQIWNDKYELSEAKQREAPRKAYKALFYTNYIRVLENKLACYNRIL</sequence>
<dbReference type="EMBL" id="MLAK01000700">
    <property type="protein sequence ID" value="OHT07335.1"/>
    <property type="molecule type" value="Genomic_DNA"/>
</dbReference>
<gene>
    <name evidence="2" type="ORF">TRFO_24502</name>
</gene>
<feature type="coiled-coil region" evidence="1">
    <location>
        <begin position="55"/>
        <end position="92"/>
    </location>
</feature>
<dbReference type="RefSeq" id="XP_068360471.1">
    <property type="nucleotide sequence ID" value="XM_068503789.1"/>
</dbReference>
<keyword evidence="3" id="KW-1185">Reference proteome</keyword>
<dbReference type="AlphaFoldDB" id="A0A1J4K7H9"/>
<comment type="caution">
    <text evidence="2">The sequence shown here is derived from an EMBL/GenBank/DDBJ whole genome shotgun (WGS) entry which is preliminary data.</text>
</comment>
<organism evidence="2 3">
    <name type="scientific">Tritrichomonas foetus</name>
    <dbReference type="NCBI Taxonomy" id="1144522"/>
    <lineage>
        <taxon>Eukaryota</taxon>
        <taxon>Metamonada</taxon>
        <taxon>Parabasalia</taxon>
        <taxon>Tritrichomonadida</taxon>
        <taxon>Tritrichomonadidae</taxon>
        <taxon>Tritrichomonas</taxon>
    </lineage>
</organism>
<accession>A0A1J4K7H9</accession>
<keyword evidence="1" id="KW-0175">Coiled coil</keyword>